<proteinExistence type="predicted"/>
<keyword evidence="3 6" id="KW-1133">Transmembrane helix</keyword>
<accession>A0A1H2I2C5</accession>
<feature type="transmembrane region" description="Helical" evidence="6">
    <location>
        <begin position="335"/>
        <end position="354"/>
    </location>
</feature>
<dbReference type="RefSeq" id="WP_280141526.1">
    <property type="nucleotide sequence ID" value="NZ_FNLM01000034.1"/>
</dbReference>
<dbReference type="AlphaFoldDB" id="A0A1H2I2C5"/>
<feature type="transmembrane region" description="Helical" evidence="6">
    <location>
        <begin position="366"/>
        <end position="389"/>
    </location>
</feature>
<evidence type="ECO:0000256" key="2">
    <source>
        <dbReference type="ARBA" id="ARBA00022692"/>
    </source>
</evidence>
<feature type="transmembrane region" description="Helical" evidence="6">
    <location>
        <begin position="308"/>
        <end position="328"/>
    </location>
</feature>
<feature type="transmembrane region" description="Helical" evidence="6">
    <location>
        <begin position="45"/>
        <end position="63"/>
    </location>
</feature>
<protein>
    <submittedName>
        <fullName evidence="8">Drug resistance transporter, EmrB/QacA subfamily</fullName>
    </submittedName>
</protein>
<evidence type="ECO:0000256" key="3">
    <source>
        <dbReference type="ARBA" id="ARBA00022989"/>
    </source>
</evidence>
<feature type="transmembrane region" description="Helical" evidence="6">
    <location>
        <begin position="269"/>
        <end position="288"/>
    </location>
</feature>
<evidence type="ECO:0000313" key="8">
    <source>
        <dbReference type="EMBL" id="SDU38300.1"/>
    </source>
</evidence>
<dbReference type="PANTHER" id="PTHR42718">
    <property type="entry name" value="MAJOR FACILITATOR SUPERFAMILY MULTIDRUG TRANSPORTER MFSC"/>
    <property type="match status" value="1"/>
</dbReference>
<feature type="transmembrane region" description="Helical" evidence="6">
    <location>
        <begin position="100"/>
        <end position="125"/>
    </location>
</feature>
<dbReference type="GO" id="GO:0022857">
    <property type="term" value="F:transmembrane transporter activity"/>
    <property type="evidence" value="ECO:0007669"/>
    <property type="project" value="InterPro"/>
</dbReference>
<dbReference type="Proteomes" id="UP000183180">
    <property type="component" value="Unassembled WGS sequence"/>
</dbReference>
<dbReference type="Pfam" id="PF07690">
    <property type="entry name" value="MFS_1"/>
    <property type="match status" value="1"/>
</dbReference>
<feature type="transmembrane region" description="Helical" evidence="6">
    <location>
        <begin position="75"/>
        <end position="94"/>
    </location>
</feature>
<feature type="transmembrane region" description="Helical" evidence="6">
    <location>
        <begin position="523"/>
        <end position="541"/>
    </location>
</feature>
<gene>
    <name evidence="8" type="ORF">SAMN04488548_134822</name>
</gene>
<feature type="transmembrane region" description="Helical" evidence="6">
    <location>
        <begin position="200"/>
        <end position="219"/>
    </location>
</feature>
<feature type="transmembrane region" description="Helical" evidence="6">
    <location>
        <begin position="225"/>
        <end position="244"/>
    </location>
</feature>
<name>A0A1H2I2C5_9ACTN</name>
<feature type="transmembrane region" description="Helical" evidence="6">
    <location>
        <begin position="132"/>
        <end position="157"/>
    </location>
</feature>
<evidence type="ECO:0000256" key="5">
    <source>
        <dbReference type="SAM" id="MobiDB-lite"/>
    </source>
</evidence>
<dbReference type="InterPro" id="IPR036259">
    <property type="entry name" value="MFS_trans_sf"/>
</dbReference>
<dbReference type="GO" id="GO:0005886">
    <property type="term" value="C:plasma membrane"/>
    <property type="evidence" value="ECO:0007669"/>
    <property type="project" value="UniProtKB-SubCell"/>
</dbReference>
<reference evidence="8 9" key="1">
    <citation type="submission" date="2016-10" db="EMBL/GenBank/DDBJ databases">
        <authorList>
            <person name="de Groot N.N."/>
        </authorList>
    </citation>
    <scope>NUCLEOTIDE SEQUENCE [LARGE SCALE GENOMIC DNA]</scope>
    <source>
        <strain evidence="8 9">DSM 44215</strain>
    </source>
</reference>
<sequence>MTRGPAWLALAGCLLGVFMQMLDTTIVNIALPDLTVDLGASTSQQLLVLTVYTLSFACTLLTAATLGGRYGRRRLFVIAMIAFTVTSMLCGLATDPVMLIVFRGAQGISAALMSAQTLALIAALFTRERHGLVFGIYGAVAGMAAILGPVVGGLLVHADVAGWGWRTIFFVNLPLGILACALAWRRLPAALDPDPDRPDIAGMVLSASALFLLLYPLAVGREQQWPPRLWVMLGAAVILSLAFVRQQNRLAARGGTPLLRLDLFASRRFAVGLTMSLMFFSVFAGFFFTVSISAQFGLGYSALRTGLLALPFACGAAVGSVVSPWAVARATAPRVLLGGVLTVGAAFAWIALLLDPSSETLPVVAILAPLVVGGIGTGLFVAPLQAVVLSDTSVETVGSASGTIPTAQQIGASIGLALVTMFFFGQVAGQTDTSVPAVHAELSVALEDSPVNPMFRPAVADRFAWCATEQLTSPHPERPAAGCAGAPTGSAVAAIAAEAQPWTQSAARAVTARTFLCAFRTTLWVLAGLAVGIGMLTMLLHRNDNRPASTMGDGAVEMSSGETPGTIRPGRPRSG</sequence>
<evidence type="ECO:0000313" key="9">
    <source>
        <dbReference type="Proteomes" id="UP000183180"/>
    </source>
</evidence>
<feature type="region of interest" description="Disordered" evidence="5">
    <location>
        <begin position="550"/>
        <end position="575"/>
    </location>
</feature>
<dbReference type="InterPro" id="IPR011701">
    <property type="entry name" value="MFS"/>
</dbReference>
<feature type="transmembrane region" description="Helical" evidence="6">
    <location>
        <begin position="163"/>
        <end position="184"/>
    </location>
</feature>
<keyword evidence="4 6" id="KW-0472">Membrane</keyword>
<dbReference type="EMBL" id="FNLM01000034">
    <property type="protein sequence ID" value="SDU38300.1"/>
    <property type="molecule type" value="Genomic_DNA"/>
</dbReference>
<organism evidence="8 9">
    <name type="scientific">Gordonia westfalica</name>
    <dbReference type="NCBI Taxonomy" id="158898"/>
    <lineage>
        <taxon>Bacteria</taxon>
        <taxon>Bacillati</taxon>
        <taxon>Actinomycetota</taxon>
        <taxon>Actinomycetes</taxon>
        <taxon>Mycobacteriales</taxon>
        <taxon>Gordoniaceae</taxon>
        <taxon>Gordonia</taxon>
    </lineage>
</organism>
<dbReference type="SUPFAM" id="SSF103473">
    <property type="entry name" value="MFS general substrate transporter"/>
    <property type="match status" value="1"/>
</dbReference>
<dbReference type="PROSITE" id="PS50850">
    <property type="entry name" value="MFS"/>
    <property type="match status" value="1"/>
</dbReference>
<dbReference type="CDD" id="cd17321">
    <property type="entry name" value="MFS_MMR_MDR_like"/>
    <property type="match status" value="1"/>
</dbReference>
<evidence type="ECO:0000256" key="4">
    <source>
        <dbReference type="ARBA" id="ARBA00023136"/>
    </source>
</evidence>
<dbReference type="Gene3D" id="1.20.1720.10">
    <property type="entry name" value="Multidrug resistance protein D"/>
    <property type="match status" value="2"/>
</dbReference>
<keyword evidence="2 6" id="KW-0812">Transmembrane</keyword>
<evidence type="ECO:0000256" key="6">
    <source>
        <dbReference type="SAM" id="Phobius"/>
    </source>
</evidence>
<comment type="subcellular location">
    <subcellularLocation>
        <location evidence="1">Cell membrane</location>
        <topology evidence="1">Multi-pass membrane protein</topology>
    </subcellularLocation>
</comment>
<evidence type="ECO:0000256" key="1">
    <source>
        <dbReference type="ARBA" id="ARBA00004651"/>
    </source>
</evidence>
<dbReference type="PRINTS" id="PR01036">
    <property type="entry name" value="TCRTETB"/>
</dbReference>
<dbReference type="InterPro" id="IPR020846">
    <property type="entry name" value="MFS_dom"/>
</dbReference>
<dbReference type="STRING" id="158898.SAMN04488548_134822"/>
<dbReference type="PANTHER" id="PTHR42718:SF39">
    <property type="entry name" value="ACTINORHODIN TRANSPORTER-RELATED"/>
    <property type="match status" value="1"/>
</dbReference>
<evidence type="ECO:0000259" key="7">
    <source>
        <dbReference type="PROSITE" id="PS50850"/>
    </source>
</evidence>
<feature type="domain" description="Major facilitator superfamily (MFS) profile" evidence="7">
    <location>
        <begin position="9"/>
        <end position="451"/>
    </location>
</feature>